<sequence length="207" mass="22938">MRVLLSITLSCAVQLLNIRLVDSVGDHVRDIVATPGGSLQSSDADGGVPRSFLQDDSSYEPSLQIQDPSTIWPEVRKASEKVGTHLSLPPPGEEGYGEKKNVLEIMKESLKTAKAENAASEDGGETVEAGRRVREPFLRRGLEGMSEVDDELRGEEEQEAKKNEAFNELKGTMTGAESKEKLEKFLRDHGNKVRQEWRTAFVLCLQR</sequence>
<proteinExistence type="predicted"/>
<feature type="chain" id="PRO_5005191459" description="RxLR effector protein" evidence="2">
    <location>
        <begin position="24"/>
        <end position="207"/>
    </location>
</feature>
<evidence type="ECO:0008006" key="4">
    <source>
        <dbReference type="Google" id="ProtNLM"/>
    </source>
</evidence>
<feature type="signal peptide" evidence="2">
    <location>
        <begin position="1"/>
        <end position="23"/>
    </location>
</feature>
<accession>A0A0G4HHG2</accession>
<organism evidence="3">
    <name type="scientific">Chromera velia CCMP2878</name>
    <dbReference type="NCBI Taxonomy" id="1169474"/>
    <lineage>
        <taxon>Eukaryota</taxon>
        <taxon>Sar</taxon>
        <taxon>Alveolata</taxon>
        <taxon>Colpodellida</taxon>
        <taxon>Chromeraceae</taxon>
        <taxon>Chromera</taxon>
    </lineage>
</organism>
<evidence type="ECO:0000256" key="1">
    <source>
        <dbReference type="SAM" id="MobiDB-lite"/>
    </source>
</evidence>
<dbReference type="EMBL" id="CDMZ01002672">
    <property type="protein sequence ID" value="CEM43381.1"/>
    <property type="molecule type" value="Genomic_DNA"/>
</dbReference>
<name>A0A0G4HHG2_9ALVE</name>
<feature type="compositionally biased region" description="Polar residues" evidence="1">
    <location>
        <begin position="54"/>
        <end position="64"/>
    </location>
</feature>
<evidence type="ECO:0000313" key="3">
    <source>
        <dbReference type="EMBL" id="CEM43381.1"/>
    </source>
</evidence>
<dbReference type="AlphaFoldDB" id="A0A0G4HHG2"/>
<evidence type="ECO:0000256" key="2">
    <source>
        <dbReference type="SAM" id="SignalP"/>
    </source>
</evidence>
<protein>
    <recommendedName>
        <fullName evidence="4">RxLR effector protein</fullName>
    </recommendedName>
</protein>
<feature type="region of interest" description="Disordered" evidence="1">
    <location>
        <begin position="35"/>
        <end position="64"/>
    </location>
</feature>
<keyword evidence="2" id="KW-0732">Signal</keyword>
<gene>
    <name evidence="3" type="ORF">Cvel_6810</name>
</gene>
<dbReference type="VEuPathDB" id="CryptoDB:Cvel_6810"/>
<reference evidence="3" key="1">
    <citation type="submission" date="2014-11" db="EMBL/GenBank/DDBJ databases">
        <authorList>
            <person name="Otto D Thomas"/>
            <person name="Naeem Raeece"/>
        </authorList>
    </citation>
    <scope>NUCLEOTIDE SEQUENCE</scope>
</reference>